<reference evidence="2 3" key="1">
    <citation type="journal article" date="2004" name="Science">
        <title>The genome of the diatom Thalassiosira pseudonana: ecology, evolution, and metabolism.</title>
        <authorList>
            <person name="Armbrust E.V."/>
            <person name="Berges J.A."/>
            <person name="Bowler C."/>
            <person name="Green B.R."/>
            <person name="Martinez D."/>
            <person name="Putnam N.H."/>
            <person name="Zhou S."/>
            <person name="Allen A.E."/>
            <person name="Apt K.E."/>
            <person name="Bechner M."/>
            <person name="Brzezinski M.A."/>
            <person name="Chaal B.K."/>
            <person name="Chiovitti A."/>
            <person name="Davis A.K."/>
            <person name="Demarest M.S."/>
            <person name="Detter J.C."/>
            <person name="Glavina T."/>
            <person name="Goodstein D."/>
            <person name="Hadi M.Z."/>
            <person name="Hellsten U."/>
            <person name="Hildebrand M."/>
            <person name="Jenkins B.D."/>
            <person name="Jurka J."/>
            <person name="Kapitonov V.V."/>
            <person name="Kroger N."/>
            <person name="Lau W.W."/>
            <person name="Lane T.W."/>
            <person name="Larimer F.W."/>
            <person name="Lippmeier J.C."/>
            <person name="Lucas S."/>
            <person name="Medina M."/>
            <person name="Montsant A."/>
            <person name="Obornik M."/>
            <person name="Parker M.S."/>
            <person name="Palenik B."/>
            <person name="Pazour G.J."/>
            <person name="Richardson P.M."/>
            <person name="Rynearson T.A."/>
            <person name="Saito M.A."/>
            <person name="Schwartz D.C."/>
            <person name="Thamatrakoln K."/>
            <person name="Valentin K."/>
            <person name="Vardi A."/>
            <person name="Wilkerson F.P."/>
            <person name="Rokhsar D.S."/>
        </authorList>
    </citation>
    <scope>NUCLEOTIDE SEQUENCE [LARGE SCALE GENOMIC DNA]</scope>
    <source>
        <strain evidence="2 3">CCMP1335</strain>
    </source>
</reference>
<accession>B8C3A9</accession>
<dbReference type="PaxDb" id="35128-Thaps5580"/>
<evidence type="ECO:0000256" key="1">
    <source>
        <dbReference type="SAM" id="MobiDB-lite"/>
    </source>
</evidence>
<dbReference type="RefSeq" id="XP_002290338.1">
    <property type="nucleotide sequence ID" value="XM_002290302.1"/>
</dbReference>
<dbReference type="KEGG" id="tps:THAPSDRAFT_5580"/>
<gene>
    <name evidence="2" type="ORF">THAPSDRAFT_5580</name>
</gene>
<feature type="compositionally biased region" description="Polar residues" evidence="1">
    <location>
        <begin position="70"/>
        <end position="81"/>
    </location>
</feature>
<sequence length="483" mass="52921">MMLYRHALSTFALISSSPRVLGVNTNDVADVHVLPSPSRDAERIHDITTSADSLRRLSKKKTTIKRHQSSKQNNALDSSLTRAELKLLKQEKRQQTNEDVETIEDTEPARGPLTSVVRTKPTASPTVTASPTTLAPSPAPTMKPNKPTVSPTKVSSGNPTQSPVKSTIAPTKATPPPTTNAPTKESTPTQSPTEFTEKVLYVTIQPLAIDFESDVDLNLFNKNEGWAISEGEGVNGTAAAKTSSDLDDGESASLELLVDYAHGGHFSLSIKSSLTQDSDELFQIFINDTLKYQTAITTSEFFLWRQTFPMGKTNVTWKYSNGVGGQGNVWIDNIDMLPYVIDDFETGDFSYLPWSVQAGWVVDSSKPFSGEYSAHFNDTVLPADARTLSFPISTESGGVCSFRIWTDIGMPFDQLLILLDGTAIQGYIEPTGLYVPFGIGIEPGEHEVGFQYRRPGFTPPIDRNETQYGTGQVWLDSIRFIPS</sequence>
<proteinExistence type="predicted"/>
<feature type="compositionally biased region" description="Polar residues" evidence="1">
    <location>
        <begin position="147"/>
        <end position="165"/>
    </location>
</feature>
<protein>
    <submittedName>
        <fullName evidence="2">Uncharacterized protein</fullName>
    </submittedName>
</protein>
<feature type="compositionally biased region" description="Low complexity" evidence="1">
    <location>
        <begin position="121"/>
        <end position="136"/>
    </location>
</feature>
<dbReference type="GeneID" id="7445172"/>
<dbReference type="InParanoid" id="B8C3A9"/>
<reference evidence="2 3" key="2">
    <citation type="journal article" date="2008" name="Nature">
        <title>The Phaeodactylum genome reveals the evolutionary history of diatom genomes.</title>
        <authorList>
            <person name="Bowler C."/>
            <person name="Allen A.E."/>
            <person name="Badger J.H."/>
            <person name="Grimwood J."/>
            <person name="Jabbari K."/>
            <person name="Kuo A."/>
            <person name="Maheswari U."/>
            <person name="Martens C."/>
            <person name="Maumus F."/>
            <person name="Otillar R.P."/>
            <person name="Rayko E."/>
            <person name="Salamov A."/>
            <person name="Vandepoele K."/>
            <person name="Beszteri B."/>
            <person name="Gruber A."/>
            <person name="Heijde M."/>
            <person name="Katinka M."/>
            <person name="Mock T."/>
            <person name="Valentin K."/>
            <person name="Verret F."/>
            <person name="Berges J.A."/>
            <person name="Brownlee C."/>
            <person name="Cadoret J.P."/>
            <person name="Chiovitti A."/>
            <person name="Choi C.J."/>
            <person name="Coesel S."/>
            <person name="De Martino A."/>
            <person name="Detter J.C."/>
            <person name="Durkin C."/>
            <person name="Falciatore A."/>
            <person name="Fournet J."/>
            <person name="Haruta M."/>
            <person name="Huysman M.J."/>
            <person name="Jenkins B.D."/>
            <person name="Jiroutova K."/>
            <person name="Jorgensen R.E."/>
            <person name="Joubert Y."/>
            <person name="Kaplan A."/>
            <person name="Kroger N."/>
            <person name="Kroth P.G."/>
            <person name="La Roche J."/>
            <person name="Lindquist E."/>
            <person name="Lommer M."/>
            <person name="Martin-Jezequel V."/>
            <person name="Lopez P.J."/>
            <person name="Lucas S."/>
            <person name="Mangogna M."/>
            <person name="McGinnis K."/>
            <person name="Medlin L.K."/>
            <person name="Montsant A."/>
            <person name="Oudot-Le Secq M.P."/>
            <person name="Napoli C."/>
            <person name="Obornik M."/>
            <person name="Parker M.S."/>
            <person name="Petit J.L."/>
            <person name="Porcel B.M."/>
            <person name="Poulsen N."/>
            <person name="Robison M."/>
            <person name="Rychlewski L."/>
            <person name="Rynearson T.A."/>
            <person name="Schmutz J."/>
            <person name="Shapiro H."/>
            <person name="Siaut M."/>
            <person name="Stanley M."/>
            <person name="Sussman M.R."/>
            <person name="Taylor A.R."/>
            <person name="Vardi A."/>
            <person name="von Dassow P."/>
            <person name="Vyverman W."/>
            <person name="Willis A."/>
            <person name="Wyrwicz L.S."/>
            <person name="Rokhsar D.S."/>
            <person name="Weissenbach J."/>
            <person name="Armbrust E.V."/>
            <person name="Green B.R."/>
            <person name="Van de Peer Y."/>
            <person name="Grigoriev I.V."/>
        </authorList>
    </citation>
    <scope>NUCLEOTIDE SEQUENCE [LARGE SCALE GENOMIC DNA]</scope>
    <source>
        <strain evidence="2 3">CCMP1335</strain>
    </source>
</reference>
<name>B8C3A9_THAPS</name>
<dbReference type="OMA" id="FQIFIND"/>
<feature type="compositionally biased region" description="Polar residues" evidence="1">
    <location>
        <begin position="185"/>
        <end position="194"/>
    </location>
</feature>
<dbReference type="HOGENOM" id="CLU_565644_0_0_1"/>
<evidence type="ECO:0000313" key="3">
    <source>
        <dbReference type="Proteomes" id="UP000001449"/>
    </source>
</evidence>
<dbReference type="AlphaFoldDB" id="B8C3A9"/>
<feature type="compositionally biased region" description="Basic and acidic residues" evidence="1">
    <location>
        <begin position="83"/>
        <end position="96"/>
    </location>
</feature>
<evidence type="ECO:0000313" key="2">
    <source>
        <dbReference type="EMBL" id="EED92090.1"/>
    </source>
</evidence>
<dbReference type="Proteomes" id="UP000001449">
    <property type="component" value="Chromosome 5"/>
</dbReference>
<dbReference type="EMBL" id="CM000642">
    <property type="protein sequence ID" value="EED92090.1"/>
    <property type="molecule type" value="Genomic_DNA"/>
</dbReference>
<feature type="region of interest" description="Disordered" evidence="1">
    <location>
        <begin position="59"/>
        <end position="194"/>
    </location>
</feature>
<organism evidence="2 3">
    <name type="scientific">Thalassiosira pseudonana</name>
    <name type="common">Marine diatom</name>
    <name type="synonym">Cyclotella nana</name>
    <dbReference type="NCBI Taxonomy" id="35128"/>
    <lineage>
        <taxon>Eukaryota</taxon>
        <taxon>Sar</taxon>
        <taxon>Stramenopiles</taxon>
        <taxon>Ochrophyta</taxon>
        <taxon>Bacillariophyta</taxon>
        <taxon>Coscinodiscophyceae</taxon>
        <taxon>Thalassiosirophycidae</taxon>
        <taxon>Thalassiosirales</taxon>
        <taxon>Thalassiosiraceae</taxon>
        <taxon>Thalassiosira</taxon>
    </lineage>
</organism>
<feature type="compositionally biased region" description="Basic residues" evidence="1">
    <location>
        <begin position="59"/>
        <end position="69"/>
    </location>
</feature>
<keyword evidence="3" id="KW-1185">Reference proteome</keyword>